<feature type="region of interest" description="Disordered" evidence="1">
    <location>
        <begin position="755"/>
        <end position="874"/>
    </location>
</feature>
<keyword evidence="4" id="KW-1185">Reference proteome</keyword>
<feature type="compositionally biased region" description="Basic and acidic residues" evidence="1">
    <location>
        <begin position="801"/>
        <end position="810"/>
    </location>
</feature>
<feature type="compositionally biased region" description="Low complexity" evidence="1">
    <location>
        <begin position="317"/>
        <end position="332"/>
    </location>
</feature>
<feature type="region of interest" description="Disordered" evidence="1">
    <location>
        <begin position="961"/>
        <end position="1051"/>
    </location>
</feature>
<feature type="compositionally biased region" description="Gly residues" evidence="1">
    <location>
        <begin position="599"/>
        <end position="631"/>
    </location>
</feature>
<feature type="region of interest" description="Disordered" evidence="1">
    <location>
        <begin position="128"/>
        <end position="147"/>
    </location>
</feature>
<feature type="compositionally biased region" description="Basic and acidic residues" evidence="1">
    <location>
        <begin position="1034"/>
        <end position="1044"/>
    </location>
</feature>
<feature type="compositionally biased region" description="Basic and acidic residues" evidence="1">
    <location>
        <begin position="571"/>
        <end position="583"/>
    </location>
</feature>
<keyword evidence="2" id="KW-0732">Signal</keyword>
<feature type="signal peptide" evidence="2">
    <location>
        <begin position="1"/>
        <end position="25"/>
    </location>
</feature>
<feature type="compositionally biased region" description="Polar residues" evidence="1">
    <location>
        <begin position="509"/>
        <end position="518"/>
    </location>
</feature>
<feature type="compositionally biased region" description="Gly residues" evidence="1">
    <location>
        <begin position="420"/>
        <end position="431"/>
    </location>
</feature>
<feature type="compositionally biased region" description="Basic and acidic residues" evidence="1">
    <location>
        <begin position="342"/>
        <end position="351"/>
    </location>
</feature>
<feature type="compositionally biased region" description="Polar residues" evidence="1">
    <location>
        <begin position="353"/>
        <end position="369"/>
    </location>
</feature>
<protein>
    <submittedName>
        <fullName evidence="3">Uncharacterized protein</fullName>
    </submittedName>
</protein>
<feature type="compositionally biased region" description="Basic and acidic residues" evidence="1">
    <location>
        <begin position="642"/>
        <end position="663"/>
    </location>
</feature>
<feature type="compositionally biased region" description="Polar residues" evidence="1">
    <location>
        <begin position="757"/>
        <end position="778"/>
    </location>
</feature>
<sequence length="1051" mass="111027">MVPSQTRFVPLLLSVASVLLGSVQSNPSPQPQPIPSASRAPPPLPQYYPSSSQRPPSTASSSLAPTSPVLYTAQRIRPSNGYSDEDEEPYPASAHLGTARTTSGGEEVPENTGFVEAIDFSSLLKDVGSSPKGPGLDIGASSSNPLFASESKDTFNGFFGSSKNPFEELSRLNTASSDHNSRQHNNNDENSGFVDPNVQFRSLFDSTGTSGGFKPQDFLGSKGSQTRSYPSFTYSGRQNVEREDDDYRGGGGGGRGGDGGRDDGPSNRYRSSYRQVGNNNNYDDRDAGPGGPGPGQQYDDDRISNSPPTDYSDDDGGSYYNQRGPSGPSPRSGGAGGGEGGRGGRDYDRATPRYSQAAQETSHAPQTKPRTAAAESKNPKCKKVEKAVEYSDDYASFTDPEPDYDPSTYQSRYKRQARQGGRGRQASGGKGRPMTCYVCEDEHGRYAERCSYDSNGSPKNGEYFHSESSSFSDNGNKRRPNSGGSSSKDRSRRNSHSNRQRSPSDIASAESTTKSVSTKPEDAPEIAESEPKVIGKRQSGGGGSGGDFGGGGDDDFGGGDDRGNNPQRGGGGDDYRNPYDSRTGRYQNPSGYEGPPIGSSGGRSTGGGLGAGGGGGFHGSGSGGGGGGDGGFDSDFNSQVPDYEREAASATRDFDFSIPREFDPDVQLRPNNNRGGGGGGGGSRSGASPNSFHGGSRSGENPHSFLGGGRSGENAHSFLGSASENRRSGGPQQSASSRRDNLDAFDVGYNDYLRQNFPESVNSPGFSTESFPSASNFGANFGEFRPNYYHRPRGGGGEGGGDNRGERGHAPEISNSPSNHHGNRGYGHGHGGGGRGGGGGSQGGFGPDKEHTQPSHNFSPPPGFFSEDSPGQQNYEQLGDYMKEFSSKSRDGCRKVNKGDMTCYVCRDAKGMNKEECMYASNDPKNKAMAYHEVTEYSSPTASILPAPLHATLLGFAKPLSEEDGENKAGSLESASSNLFSILPEESEGSSSTVTPATATTSKGKKTTPSSNDKKKDVHSVKATRFAHSSTVIVHERTKRSPKEEEYDFDY</sequence>
<accession>A0ABP1PYF9</accession>
<feature type="compositionally biased region" description="Low complexity" evidence="1">
    <location>
        <begin position="990"/>
        <end position="1011"/>
    </location>
</feature>
<dbReference type="EMBL" id="CAXLJM020000014">
    <property type="protein sequence ID" value="CAL8080461.1"/>
    <property type="molecule type" value="Genomic_DNA"/>
</dbReference>
<feature type="chain" id="PRO_5045155793" evidence="2">
    <location>
        <begin position="26"/>
        <end position="1051"/>
    </location>
</feature>
<feature type="compositionally biased region" description="Basic and acidic residues" evidence="1">
    <location>
        <begin position="239"/>
        <end position="248"/>
    </location>
</feature>
<feature type="compositionally biased region" description="Polar residues" evidence="1">
    <location>
        <begin position="268"/>
        <end position="281"/>
    </location>
</feature>
<proteinExistence type="predicted"/>
<name>A0ABP1PYF9_9HEXA</name>
<feature type="region of interest" description="Disordered" evidence="1">
    <location>
        <begin position="169"/>
        <end position="436"/>
    </location>
</feature>
<feature type="region of interest" description="Disordered" evidence="1">
    <location>
        <begin position="22"/>
        <end position="109"/>
    </location>
</feature>
<feature type="region of interest" description="Disordered" evidence="1">
    <location>
        <begin position="448"/>
        <end position="743"/>
    </location>
</feature>
<feature type="compositionally biased region" description="Polar residues" evidence="1">
    <location>
        <begin position="222"/>
        <end position="238"/>
    </location>
</feature>
<dbReference type="Proteomes" id="UP001642540">
    <property type="component" value="Unassembled WGS sequence"/>
</dbReference>
<comment type="caution">
    <text evidence="3">The sequence shown here is derived from an EMBL/GenBank/DDBJ whole genome shotgun (WGS) entry which is preliminary data.</text>
</comment>
<feature type="compositionally biased region" description="Basic residues" evidence="1">
    <location>
        <begin position="490"/>
        <end position="499"/>
    </location>
</feature>
<feature type="compositionally biased region" description="Low complexity" evidence="1">
    <location>
        <begin position="47"/>
        <end position="68"/>
    </location>
</feature>
<reference evidence="3 4" key="1">
    <citation type="submission" date="2024-08" db="EMBL/GenBank/DDBJ databases">
        <authorList>
            <person name="Cucini C."/>
            <person name="Frati F."/>
        </authorList>
    </citation>
    <scope>NUCLEOTIDE SEQUENCE [LARGE SCALE GENOMIC DNA]</scope>
</reference>
<feature type="compositionally biased region" description="Pro residues" evidence="1">
    <location>
        <begin position="28"/>
        <end position="46"/>
    </location>
</feature>
<gene>
    <name evidence="3" type="ORF">ODALV1_LOCUS4652</name>
</gene>
<evidence type="ECO:0000313" key="3">
    <source>
        <dbReference type="EMBL" id="CAL8080461.1"/>
    </source>
</evidence>
<feature type="compositionally biased region" description="Gly residues" evidence="1">
    <location>
        <begin position="674"/>
        <end position="684"/>
    </location>
</feature>
<feature type="compositionally biased region" description="Gly residues" evidence="1">
    <location>
        <begin position="824"/>
        <end position="846"/>
    </location>
</feature>
<evidence type="ECO:0000256" key="2">
    <source>
        <dbReference type="SAM" id="SignalP"/>
    </source>
</evidence>
<evidence type="ECO:0000313" key="4">
    <source>
        <dbReference type="Proteomes" id="UP001642540"/>
    </source>
</evidence>
<feature type="compositionally biased region" description="Gly residues" evidence="1">
    <location>
        <begin position="538"/>
        <end position="551"/>
    </location>
</feature>
<organism evidence="3 4">
    <name type="scientific">Orchesella dallaii</name>
    <dbReference type="NCBI Taxonomy" id="48710"/>
    <lineage>
        <taxon>Eukaryota</taxon>
        <taxon>Metazoa</taxon>
        <taxon>Ecdysozoa</taxon>
        <taxon>Arthropoda</taxon>
        <taxon>Hexapoda</taxon>
        <taxon>Collembola</taxon>
        <taxon>Entomobryomorpha</taxon>
        <taxon>Entomobryoidea</taxon>
        <taxon>Orchesellidae</taxon>
        <taxon>Orchesellinae</taxon>
        <taxon>Orchesella</taxon>
    </lineage>
</organism>
<evidence type="ECO:0000256" key="1">
    <source>
        <dbReference type="SAM" id="MobiDB-lite"/>
    </source>
</evidence>